<dbReference type="Proteomes" id="UP000526501">
    <property type="component" value="Unassembled WGS sequence"/>
</dbReference>
<evidence type="ECO:0000256" key="6">
    <source>
        <dbReference type="ARBA" id="ARBA00023136"/>
    </source>
</evidence>
<dbReference type="AlphaFoldDB" id="A0A7X1B7P9"/>
<sequence length="304" mass="33224">MENSTFSEFFGTEDALSLIDPQAIVFLAISILVLWVGKLVNDLCTPYQLNHELTQKDNKAIAVSFSGYMFAIGIILWSVLRQDIAIDPAEVQSGKQLFLLDIGGTLLWSLFGILLLQVARICNDKLLLRRFSNVKELVEDQNIGTGAVQAGAYVGSAFIIQAATYGETSGSLVRDILSTLAYFVVSQIAFILFSMVYQKLSAYDLHDEIERDNAAAGVGFGMTLAAVGILLSSYIISNDSILGFALWFAICIFLLSVCRFAIDRFILPGSLLDDEISKDRNWGAALIEGSSALVLAFILSTLFN</sequence>
<evidence type="ECO:0000256" key="5">
    <source>
        <dbReference type="ARBA" id="ARBA00022989"/>
    </source>
</evidence>
<dbReference type="PANTHER" id="PTHR40043:SF1">
    <property type="entry name" value="UPF0719 INNER MEMBRANE PROTEIN YJFL"/>
    <property type="match status" value="1"/>
</dbReference>
<keyword evidence="9" id="KW-1185">Reference proteome</keyword>
<comment type="subcellular location">
    <subcellularLocation>
        <location evidence="1">Cell membrane</location>
        <topology evidence="1">Multi-pass membrane protein</topology>
    </subcellularLocation>
</comment>
<keyword evidence="3" id="KW-1003">Cell membrane</keyword>
<dbReference type="Pfam" id="PF03994">
    <property type="entry name" value="DUF350"/>
    <property type="match status" value="2"/>
</dbReference>
<dbReference type="EMBL" id="JACHVC010000012">
    <property type="protein sequence ID" value="MBC2607195.1"/>
    <property type="molecule type" value="Genomic_DNA"/>
</dbReference>
<comment type="caution">
    <text evidence="8">The sequence shown here is derived from an EMBL/GenBank/DDBJ whole genome shotgun (WGS) entry which is preliminary data.</text>
</comment>
<dbReference type="GO" id="GO:0005886">
    <property type="term" value="C:plasma membrane"/>
    <property type="evidence" value="ECO:0007669"/>
    <property type="project" value="UniProtKB-SubCell"/>
</dbReference>
<feature type="transmembrane region" description="Helical" evidence="7">
    <location>
        <begin position="23"/>
        <end position="40"/>
    </location>
</feature>
<evidence type="ECO:0000256" key="4">
    <source>
        <dbReference type="ARBA" id="ARBA00022692"/>
    </source>
</evidence>
<evidence type="ECO:0000256" key="3">
    <source>
        <dbReference type="ARBA" id="ARBA00022475"/>
    </source>
</evidence>
<protein>
    <submittedName>
        <fullName evidence="8">DUF350 domain-containing protein</fullName>
    </submittedName>
</protein>
<evidence type="ECO:0000256" key="1">
    <source>
        <dbReference type="ARBA" id="ARBA00004651"/>
    </source>
</evidence>
<evidence type="ECO:0000313" key="8">
    <source>
        <dbReference type="EMBL" id="MBC2607195.1"/>
    </source>
</evidence>
<gene>
    <name evidence="8" type="ORF">H5P27_14165</name>
</gene>
<feature type="transmembrane region" description="Helical" evidence="7">
    <location>
        <begin position="176"/>
        <end position="193"/>
    </location>
</feature>
<proteinExistence type="inferred from homology"/>
<feature type="transmembrane region" description="Helical" evidence="7">
    <location>
        <begin position="60"/>
        <end position="80"/>
    </location>
</feature>
<dbReference type="PANTHER" id="PTHR40043">
    <property type="entry name" value="UPF0719 INNER MEMBRANE PROTEIN YJFL"/>
    <property type="match status" value="1"/>
</dbReference>
<feature type="transmembrane region" description="Helical" evidence="7">
    <location>
        <begin position="241"/>
        <end position="262"/>
    </location>
</feature>
<keyword evidence="6 7" id="KW-0472">Membrane</keyword>
<comment type="similarity">
    <text evidence="2">Belongs to the UPF0719 family.</text>
</comment>
<keyword evidence="5 7" id="KW-1133">Transmembrane helix</keyword>
<keyword evidence="4 7" id="KW-0812">Transmembrane</keyword>
<organism evidence="8 9">
    <name type="scientific">Pelagicoccus albus</name>
    <dbReference type="NCBI Taxonomy" id="415222"/>
    <lineage>
        <taxon>Bacteria</taxon>
        <taxon>Pseudomonadati</taxon>
        <taxon>Verrucomicrobiota</taxon>
        <taxon>Opitutia</taxon>
        <taxon>Puniceicoccales</taxon>
        <taxon>Pelagicoccaceae</taxon>
        <taxon>Pelagicoccus</taxon>
    </lineage>
</organism>
<reference evidence="8 9" key="1">
    <citation type="submission" date="2020-07" db="EMBL/GenBank/DDBJ databases">
        <authorList>
            <person name="Feng X."/>
        </authorList>
    </citation>
    <scope>NUCLEOTIDE SEQUENCE [LARGE SCALE GENOMIC DNA]</scope>
    <source>
        <strain evidence="8 9">JCM23202</strain>
    </source>
</reference>
<feature type="transmembrane region" description="Helical" evidence="7">
    <location>
        <begin position="100"/>
        <end position="122"/>
    </location>
</feature>
<name>A0A7X1B7P9_9BACT</name>
<feature type="transmembrane region" description="Helical" evidence="7">
    <location>
        <begin position="214"/>
        <end position="235"/>
    </location>
</feature>
<feature type="transmembrane region" description="Helical" evidence="7">
    <location>
        <begin position="282"/>
        <end position="303"/>
    </location>
</feature>
<accession>A0A7X1B7P9</accession>
<evidence type="ECO:0000256" key="2">
    <source>
        <dbReference type="ARBA" id="ARBA00005779"/>
    </source>
</evidence>
<evidence type="ECO:0000256" key="7">
    <source>
        <dbReference type="SAM" id="Phobius"/>
    </source>
</evidence>
<dbReference type="InterPro" id="IPR007140">
    <property type="entry name" value="DUF350"/>
</dbReference>
<evidence type="ECO:0000313" key="9">
    <source>
        <dbReference type="Proteomes" id="UP000526501"/>
    </source>
</evidence>
<dbReference type="RefSeq" id="WP_185661052.1">
    <property type="nucleotide sequence ID" value="NZ_CAWPOO010000012.1"/>
</dbReference>